<dbReference type="EMBL" id="AOMB01000041">
    <property type="protein sequence ID" value="EMA36430.1"/>
    <property type="molecule type" value="Genomic_DNA"/>
</dbReference>
<keyword evidence="1" id="KW-0812">Transmembrane</keyword>
<feature type="transmembrane region" description="Helical" evidence="1">
    <location>
        <begin position="157"/>
        <end position="179"/>
    </location>
</feature>
<evidence type="ECO:0000313" key="2">
    <source>
        <dbReference type="EMBL" id="EMA36430.1"/>
    </source>
</evidence>
<name>M0LWG0_9EURY</name>
<dbReference type="PANTHER" id="PTHR34989:SF1">
    <property type="entry name" value="PROTEIN HDED"/>
    <property type="match status" value="1"/>
</dbReference>
<dbReference type="AlphaFoldDB" id="M0LWG0"/>
<protein>
    <recommendedName>
        <fullName evidence="4">HdeD family acid-resistance protein</fullName>
    </recommendedName>
</protein>
<evidence type="ECO:0000256" key="1">
    <source>
        <dbReference type="SAM" id="Phobius"/>
    </source>
</evidence>
<feature type="transmembrane region" description="Helical" evidence="1">
    <location>
        <begin position="99"/>
        <end position="122"/>
    </location>
</feature>
<feature type="transmembrane region" description="Helical" evidence="1">
    <location>
        <begin position="129"/>
        <end position="151"/>
    </location>
</feature>
<keyword evidence="1" id="KW-1133">Transmembrane helix</keyword>
<dbReference type="eggNOG" id="arCOG10041">
    <property type="taxonomic scope" value="Archaea"/>
</dbReference>
<keyword evidence="3" id="KW-1185">Reference proteome</keyword>
<proteinExistence type="predicted"/>
<organism evidence="2 3">
    <name type="scientific">Halococcus hamelinensis 100A6</name>
    <dbReference type="NCBI Taxonomy" id="1132509"/>
    <lineage>
        <taxon>Archaea</taxon>
        <taxon>Methanobacteriati</taxon>
        <taxon>Methanobacteriota</taxon>
        <taxon>Stenosarchaea group</taxon>
        <taxon>Halobacteria</taxon>
        <taxon>Halobacteriales</taxon>
        <taxon>Halococcaceae</taxon>
        <taxon>Halococcus</taxon>
    </lineage>
</organism>
<comment type="caution">
    <text evidence="2">The sequence shown here is derived from an EMBL/GenBank/DDBJ whole genome shotgun (WGS) entry which is preliminary data.</text>
</comment>
<evidence type="ECO:0008006" key="4">
    <source>
        <dbReference type="Google" id="ProtNLM"/>
    </source>
</evidence>
<dbReference type="InterPro" id="IPR052712">
    <property type="entry name" value="Acid_resist_chaperone_HdeD"/>
</dbReference>
<dbReference type="PANTHER" id="PTHR34989">
    <property type="entry name" value="PROTEIN HDED"/>
    <property type="match status" value="1"/>
</dbReference>
<reference evidence="2 3" key="1">
    <citation type="journal article" date="2014" name="PLoS Genet.">
        <title>Phylogenetically driven sequencing of extremely halophilic archaea reveals strategies for static and dynamic osmo-response.</title>
        <authorList>
            <person name="Becker E.A."/>
            <person name="Seitzer P.M."/>
            <person name="Tritt A."/>
            <person name="Larsen D."/>
            <person name="Krusor M."/>
            <person name="Yao A.I."/>
            <person name="Wu D."/>
            <person name="Madern D."/>
            <person name="Eisen J.A."/>
            <person name="Darling A.E."/>
            <person name="Facciotti M.T."/>
        </authorList>
    </citation>
    <scope>NUCLEOTIDE SEQUENCE [LARGE SCALE GENOMIC DNA]</scope>
    <source>
        <strain evidence="2 3">100A6</strain>
    </source>
</reference>
<dbReference type="OrthoDB" id="163497at2157"/>
<feature type="transmembrane region" description="Helical" evidence="1">
    <location>
        <begin position="74"/>
        <end position="93"/>
    </location>
</feature>
<dbReference type="InterPro" id="IPR005325">
    <property type="entry name" value="DUF308_memb"/>
</dbReference>
<gene>
    <name evidence="2" type="ORF">C447_14261</name>
</gene>
<dbReference type="RefSeq" id="WP_007695069.1">
    <property type="nucleotide sequence ID" value="NZ_AJRK01000435.1"/>
</dbReference>
<feature type="transmembrane region" description="Helical" evidence="1">
    <location>
        <begin position="20"/>
        <end position="38"/>
    </location>
</feature>
<dbReference type="PATRIC" id="fig|1132509.6.peg.3329"/>
<sequence>MSSNIESNQEDASLATSWRVLAGVGALIAVLGLIAIVSPFVTGVALSVILGVLLVVGGVGHGVHAVSARGWRGFVWEALLAALYVVGGVALFVNPVVGLLTLTLVLAAFFVAEGVVGVVLGLRVRPAAGWGWMLTSGLVGVAAGAVVWLGWPTTALWAVGLVFGIRLLATGGAMVMLAMGSRRVARETRSIGATPRGG</sequence>
<dbReference type="GO" id="GO:0005886">
    <property type="term" value="C:plasma membrane"/>
    <property type="evidence" value="ECO:0007669"/>
    <property type="project" value="TreeGrafter"/>
</dbReference>
<keyword evidence="1" id="KW-0472">Membrane</keyword>
<dbReference type="Pfam" id="PF03729">
    <property type="entry name" value="DUF308"/>
    <property type="match status" value="1"/>
</dbReference>
<feature type="transmembrane region" description="Helical" evidence="1">
    <location>
        <begin position="44"/>
        <end position="67"/>
    </location>
</feature>
<dbReference type="Proteomes" id="UP000011566">
    <property type="component" value="Unassembled WGS sequence"/>
</dbReference>
<evidence type="ECO:0000313" key="3">
    <source>
        <dbReference type="Proteomes" id="UP000011566"/>
    </source>
</evidence>
<accession>M0LWG0</accession>